<keyword evidence="7" id="KW-1185">Reference proteome</keyword>
<dbReference type="InterPro" id="IPR009057">
    <property type="entry name" value="Homeodomain-like_sf"/>
</dbReference>
<dbReference type="Pfam" id="PF13305">
    <property type="entry name" value="TetR_C_33"/>
    <property type="match status" value="1"/>
</dbReference>
<dbReference type="InterPro" id="IPR001647">
    <property type="entry name" value="HTH_TetR"/>
</dbReference>
<proteinExistence type="predicted"/>
<dbReference type="InterPro" id="IPR025996">
    <property type="entry name" value="MT1864/Rv1816-like_C"/>
</dbReference>
<dbReference type="EMBL" id="AZHO01000007">
    <property type="protein sequence ID" value="KMT60685.1"/>
    <property type="molecule type" value="Genomic_DNA"/>
</dbReference>
<dbReference type="SUPFAM" id="SSF46689">
    <property type="entry name" value="Homeodomain-like"/>
    <property type="match status" value="1"/>
</dbReference>
<sequence length="185" mass="21517">MKKRNITQEKIFQAAILVIETEGLENLSFPLIAQKLEIKTPSMYNHFKNKQDLKGALSLYLYDHLNTIMQKKLVGISGEEAITIFTMTIFDFAFTYPNTYPLLQEVTEVTKERNSMALYSNTLRSLLKDFASSDEDLLFKHRAVRSMLHGYISLKLKGFFKRGESDNPYTDFERFNTQMIHLILN</sequence>
<comment type="caution">
    <text evidence="6">The sequence shown here is derived from an EMBL/GenBank/DDBJ whole genome shotgun (WGS) entry which is preliminary data.</text>
</comment>
<accession>A0A0J8GDG0</accession>
<reference evidence="6 7" key="1">
    <citation type="journal article" date="2015" name="Genome Biol. Evol.">
        <title>Comparative Genomics of Listeria Sensu Lato: Genus-Wide Differences in Evolutionary Dynamics and the Progressive Gain of Complex, Potentially Pathogenicity-Related Traits through Lateral Gene Transfer.</title>
        <authorList>
            <person name="Chiara M."/>
            <person name="Caruso M."/>
            <person name="D'Erchia A.M."/>
            <person name="Manzari C."/>
            <person name="Fraccalvieri R."/>
            <person name="Goffredo E."/>
            <person name="Latorre L."/>
            <person name="Miccolupo A."/>
            <person name="Padalino I."/>
            <person name="Santagada G."/>
            <person name="Chiocco D."/>
            <person name="Pesole G."/>
            <person name="Horner D.S."/>
            <person name="Parisi A."/>
        </authorList>
    </citation>
    <scope>NUCLEOTIDE SEQUENCE [LARGE SCALE GENOMIC DNA]</scope>
    <source>
        <strain evidence="6 7">1991</strain>
    </source>
</reference>
<dbReference type="Proteomes" id="UP000052258">
    <property type="component" value="Unassembled WGS sequence"/>
</dbReference>
<evidence type="ECO:0000313" key="6">
    <source>
        <dbReference type="EMBL" id="KMT60685.1"/>
    </source>
</evidence>
<evidence type="ECO:0000256" key="4">
    <source>
        <dbReference type="PROSITE-ProRule" id="PRU00335"/>
    </source>
</evidence>
<name>A0A0J8GDG0_9LIST</name>
<evidence type="ECO:0000313" key="7">
    <source>
        <dbReference type="Proteomes" id="UP000052258"/>
    </source>
</evidence>
<evidence type="ECO:0000256" key="3">
    <source>
        <dbReference type="ARBA" id="ARBA00023163"/>
    </source>
</evidence>
<feature type="DNA-binding region" description="H-T-H motif" evidence="4">
    <location>
        <begin position="28"/>
        <end position="47"/>
    </location>
</feature>
<evidence type="ECO:0000256" key="1">
    <source>
        <dbReference type="ARBA" id="ARBA00023015"/>
    </source>
</evidence>
<gene>
    <name evidence="6" type="ORF">X560_0813</name>
</gene>
<dbReference type="PROSITE" id="PS50977">
    <property type="entry name" value="HTH_TETR_2"/>
    <property type="match status" value="1"/>
</dbReference>
<dbReference type="Pfam" id="PF00440">
    <property type="entry name" value="TetR_N"/>
    <property type="match status" value="1"/>
</dbReference>
<dbReference type="PATRIC" id="fig|1430899.3.peg.839"/>
<protein>
    <submittedName>
        <fullName evidence="6">TetR family transcriptional regulator</fullName>
    </submittedName>
</protein>
<dbReference type="InterPro" id="IPR036271">
    <property type="entry name" value="Tet_transcr_reg_TetR-rel_C_sf"/>
</dbReference>
<dbReference type="AlphaFoldDB" id="A0A0J8GDG0"/>
<dbReference type="Gene3D" id="1.10.10.60">
    <property type="entry name" value="Homeodomain-like"/>
    <property type="match status" value="1"/>
</dbReference>
<organism evidence="6 7">
    <name type="scientific">Listeria fleischmannii 1991</name>
    <dbReference type="NCBI Taxonomy" id="1430899"/>
    <lineage>
        <taxon>Bacteria</taxon>
        <taxon>Bacillati</taxon>
        <taxon>Bacillota</taxon>
        <taxon>Bacilli</taxon>
        <taxon>Bacillales</taxon>
        <taxon>Listeriaceae</taxon>
        <taxon>Listeria</taxon>
    </lineage>
</organism>
<dbReference type="OrthoDB" id="166040at2"/>
<evidence type="ECO:0000256" key="2">
    <source>
        <dbReference type="ARBA" id="ARBA00023125"/>
    </source>
</evidence>
<keyword evidence="2 4" id="KW-0238">DNA-binding</keyword>
<dbReference type="GO" id="GO:0003677">
    <property type="term" value="F:DNA binding"/>
    <property type="evidence" value="ECO:0007669"/>
    <property type="project" value="UniProtKB-UniRule"/>
</dbReference>
<keyword evidence="1" id="KW-0805">Transcription regulation</keyword>
<evidence type="ECO:0000259" key="5">
    <source>
        <dbReference type="PROSITE" id="PS50977"/>
    </source>
</evidence>
<feature type="domain" description="HTH tetR-type" evidence="5">
    <location>
        <begin position="5"/>
        <end position="65"/>
    </location>
</feature>
<dbReference type="Gene3D" id="1.10.357.10">
    <property type="entry name" value="Tetracycline Repressor, domain 2"/>
    <property type="match status" value="1"/>
</dbReference>
<dbReference type="SUPFAM" id="SSF48498">
    <property type="entry name" value="Tetracyclin repressor-like, C-terminal domain"/>
    <property type="match status" value="1"/>
</dbReference>
<keyword evidence="3" id="KW-0804">Transcription</keyword>